<comment type="caution">
    <text evidence="1">The sequence shown here is derived from an EMBL/GenBank/DDBJ whole genome shotgun (WGS) entry which is preliminary data.</text>
</comment>
<evidence type="ECO:0000313" key="2">
    <source>
        <dbReference type="Proteomes" id="UP000015454"/>
    </source>
</evidence>
<keyword evidence="2" id="KW-1185">Reference proteome</keyword>
<sequence length="46" mass="5287">MRAEEDKSHLKVIQVHEIQLKKDLSELLRGSVEETLNDLLDVSDLV</sequence>
<name>T0EYN3_9LEPT</name>
<proteinExistence type="predicted"/>
<dbReference type="EMBL" id="AHMO02000008">
    <property type="protein sequence ID" value="EQA43980.1"/>
    <property type="molecule type" value="Genomic_DNA"/>
</dbReference>
<evidence type="ECO:0000313" key="1">
    <source>
        <dbReference type="EMBL" id="EQA43980.1"/>
    </source>
</evidence>
<dbReference type="AlphaFoldDB" id="T0EYN3"/>
<gene>
    <name evidence="1" type="ORF">LEP1GSC050_4148</name>
</gene>
<organism evidence="1 2">
    <name type="scientific">Leptospira broomii serovar Hurstbridge str. 5399</name>
    <dbReference type="NCBI Taxonomy" id="1049789"/>
    <lineage>
        <taxon>Bacteria</taxon>
        <taxon>Pseudomonadati</taxon>
        <taxon>Spirochaetota</taxon>
        <taxon>Spirochaetia</taxon>
        <taxon>Leptospirales</taxon>
        <taxon>Leptospiraceae</taxon>
        <taxon>Leptospira</taxon>
    </lineage>
</organism>
<dbReference type="STRING" id="1049789.LEP1GSC050_4148"/>
<dbReference type="Proteomes" id="UP000015454">
    <property type="component" value="Unassembled WGS sequence"/>
</dbReference>
<reference evidence="1" key="1">
    <citation type="submission" date="2013-05" db="EMBL/GenBank/DDBJ databases">
        <authorList>
            <person name="Harkins D.M."/>
            <person name="Durkin A.S."/>
            <person name="Brinkac L.M."/>
            <person name="Haft D.H."/>
            <person name="Selengut J.D."/>
            <person name="Sanka R."/>
            <person name="DePew J."/>
            <person name="Purushe J."/>
            <person name="Hartskeerl R.A."/>
            <person name="Ahmed A."/>
            <person name="van der Linden H."/>
            <person name="Goris M.G.A."/>
            <person name="Vinetz J.M."/>
            <person name="Sutton G.G."/>
            <person name="Nierman W.C."/>
            <person name="Fouts D.E."/>
        </authorList>
    </citation>
    <scope>NUCLEOTIDE SEQUENCE [LARGE SCALE GENOMIC DNA]</scope>
    <source>
        <strain evidence="1">5399</strain>
    </source>
</reference>
<dbReference type="RefSeq" id="WP_020987208.1">
    <property type="nucleotide sequence ID" value="NZ_AHMO02000008.1"/>
</dbReference>
<protein>
    <submittedName>
        <fullName evidence="1">Uncharacterized protein</fullName>
    </submittedName>
</protein>
<accession>T0EYN3</accession>